<evidence type="ECO:0000256" key="4">
    <source>
        <dbReference type="ARBA" id="ARBA00022989"/>
    </source>
</evidence>
<evidence type="ECO:0000256" key="2">
    <source>
        <dbReference type="ARBA" id="ARBA00022475"/>
    </source>
</evidence>
<dbReference type="InterPro" id="IPR036866">
    <property type="entry name" value="RibonucZ/Hydroxyglut_hydro"/>
</dbReference>
<keyword evidence="3 6" id="KW-0812">Transmembrane</keyword>
<protein>
    <submittedName>
        <fullName evidence="8">DNA internalization-related competence protein ComEC/Rec2</fullName>
    </submittedName>
</protein>
<organism evidence="8 9">
    <name type="scientific">Tatumella punctata</name>
    <dbReference type="NCBI Taxonomy" id="399969"/>
    <lineage>
        <taxon>Bacteria</taxon>
        <taxon>Pseudomonadati</taxon>
        <taxon>Pseudomonadota</taxon>
        <taxon>Gammaproteobacteria</taxon>
        <taxon>Enterobacterales</taxon>
        <taxon>Erwiniaceae</taxon>
        <taxon>Tatumella</taxon>
    </lineage>
</organism>
<evidence type="ECO:0000256" key="3">
    <source>
        <dbReference type="ARBA" id="ARBA00022692"/>
    </source>
</evidence>
<feature type="transmembrane region" description="Helical" evidence="6">
    <location>
        <begin position="264"/>
        <end position="293"/>
    </location>
</feature>
<dbReference type="Pfam" id="PF13567">
    <property type="entry name" value="DUF4131"/>
    <property type="match status" value="1"/>
</dbReference>
<feature type="transmembrane region" description="Helical" evidence="6">
    <location>
        <begin position="357"/>
        <end position="381"/>
    </location>
</feature>
<evidence type="ECO:0000256" key="1">
    <source>
        <dbReference type="ARBA" id="ARBA00004651"/>
    </source>
</evidence>
<evidence type="ECO:0000259" key="7">
    <source>
        <dbReference type="SMART" id="SM00849"/>
    </source>
</evidence>
<dbReference type="Gene3D" id="3.60.15.10">
    <property type="entry name" value="Ribonuclease Z/Hydroxyacylglutathione hydrolase-like"/>
    <property type="match status" value="1"/>
</dbReference>
<dbReference type="Pfam" id="PF00753">
    <property type="entry name" value="Lactamase_B"/>
    <property type="match status" value="1"/>
</dbReference>
<dbReference type="CDD" id="cd07731">
    <property type="entry name" value="ComA-like_MBL-fold"/>
    <property type="match status" value="1"/>
</dbReference>
<comment type="caution">
    <text evidence="8">The sequence shown here is derived from an EMBL/GenBank/DDBJ whole genome shotgun (WGS) entry which is preliminary data.</text>
</comment>
<feature type="transmembrane region" description="Helical" evidence="6">
    <location>
        <begin position="222"/>
        <end position="244"/>
    </location>
</feature>
<dbReference type="SMART" id="SM00849">
    <property type="entry name" value="Lactamase_B"/>
    <property type="match status" value="1"/>
</dbReference>
<dbReference type="InterPro" id="IPR004477">
    <property type="entry name" value="ComEC_N"/>
</dbReference>
<name>A0ABW1VQE5_9GAMM</name>
<reference evidence="9" key="1">
    <citation type="journal article" date="2019" name="Int. J. Syst. Evol. Microbiol.">
        <title>The Global Catalogue of Microorganisms (GCM) 10K type strain sequencing project: providing services to taxonomists for standard genome sequencing and annotation.</title>
        <authorList>
            <consortium name="The Broad Institute Genomics Platform"/>
            <consortium name="The Broad Institute Genome Sequencing Center for Infectious Disease"/>
            <person name="Wu L."/>
            <person name="Ma J."/>
        </authorList>
    </citation>
    <scope>NUCLEOTIDE SEQUENCE [LARGE SCALE GENOMIC DNA]</scope>
    <source>
        <strain evidence="9">CGMCC 4.1530</strain>
    </source>
</reference>
<dbReference type="InterPro" id="IPR001279">
    <property type="entry name" value="Metallo-B-lactamas"/>
</dbReference>
<dbReference type="PANTHER" id="PTHR30619">
    <property type="entry name" value="DNA INTERNALIZATION/COMPETENCE PROTEIN COMEC/REC2"/>
    <property type="match status" value="1"/>
</dbReference>
<evidence type="ECO:0000256" key="5">
    <source>
        <dbReference type="ARBA" id="ARBA00023136"/>
    </source>
</evidence>
<dbReference type="InterPro" id="IPR035681">
    <property type="entry name" value="ComA-like_MBL"/>
</dbReference>
<dbReference type="InterPro" id="IPR025405">
    <property type="entry name" value="DUF4131"/>
</dbReference>
<dbReference type="InterPro" id="IPR004797">
    <property type="entry name" value="Competence_ComEC/Rec2"/>
</dbReference>
<accession>A0ABW1VQE5</accession>
<keyword evidence="2" id="KW-1003">Cell membrane</keyword>
<feature type="transmembrane region" description="Helical" evidence="6">
    <location>
        <begin position="45"/>
        <end position="64"/>
    </location>
</feature>
<evidence type="ECO:0000313" key="8">
    <source>
        <dbReference type="EMBL" id="MFC6362072.1"/>
    </source>
</evidence>
<dbReference type="EMBL" id="JBHSUC010000008">
    <property type="protein sequence ID" value="MFC6362072.1"/>
    <property type="molecule type" value="Genomic_DNA"/>
</dbReference>
<dbReference type="NCBIfam" id="TIGR00361">
    <property type="entry name" value="ComEC_Rec2"/>
    <property type="match status" value="1"/>
</dbReference>
<keyword evidence="5 6" id="KW-0472">Membrane</keyword>
<gene>
    <name evidence="8" type="ORF">ACFP73_08165</name>
</gene>
<evidence type="ECO:0000256" key="6">
    <source>
        <dbReference type="SAM" id="Phobius"/>
    </source>
</evidence>
<dbReference type="Proteomes" id="UP001596215">
    <property type="component" value="Unassembled WGS sequence"/>
</dbReference>
<keyword evidence="9" id="KW-1185">Reference proteome</keyword>
<dbReference type="RefSeq" id="WP_343877674.1">
    <property type="nucleotide sequence ID" value="NZ_BAAAFW010000060.1"/>
</dbReference>
<proteinExistence type="predicted"/>
<feature type="transmembrane region" description="Helical" evidence="6">
    <location>
        <begin position="328"/>
        <end position="345"/>
    </location>
</feature>
<feature type="transmembrane region" description="Helical" evidence="6">
    <location>
        <begin position="12"/>
        <end position="39"/>
    </location>
</feature>
<dbReference type="SUPFAM" id="SSF56281">
    <property type="entry name" value="Metallo-hydrolase/oxidoreductase"/>
    <property type="match status" value="1"/>
</dbReference>
<evidence type="ECO:0000313" key="9">
    <source>
        <dbReference type="Proteomes" id="UP001596215"/>
    </source>
</evidence>
<feature type="transmembrane region" description="Helical" evidence="6">
    <location>
        <begin position="305"/>
        <end position="322"/>
    </location>
</feature>
<dbReference type="Pfam" id="PF03772">
    <property type="entry name" value="Competence"/>
    <property type="match status" value="1"/>
</dbReference>
<comment type="subcellular location">
    <subcellularLocation>
        <location evidence="1">Cell membrane</location>
        <topology evidence="1">Multi-pass membrane protein</topology>
    </subcellularLocation>
</comment>
<dbReference type="InterPro" id="IPR052159">
    <property type="entry name" value="Competence_DNA_uptake"/>
</dbReference>
<feature type="domain" description="Metallo-beta-lactamase" evidence="7">
    <location>
        <begin position="504"/>
        <end position="685"/>
    </location>
</feature>
<feature type="transmembrane region" description="Helical" evidence="6">
    <location>
        <begin position="393"/>
        <end position="413"/>
    </location>
</feature>
<keyword evidence="4 6" id="KW-1133">Transmembrane helix</keyword>
<sequence>MNLIIFAWITTVSLIPLLFLPVLPAPPVLVLIAVIALIILQADNAWLWAIAWSGLIFSWGVLVASQQLREVEQLTRRPLNAVVTVAATEIGRKRIRVQIHQAEGRLRFPALSAWLTAGDTVTEFCPGQRWEMRLRLRPVHSQLNEGGYDQQRYALANYWPLQGKVLAKKPQNLSCSLRSRVINQAREDMSSVASQGVLQALLFGLRDNIPQRTNQLFRETGVAHLMAISGMHIGLAGSFGWWLARSMQKWLSERYISPQFPQVAGWLLAALYTWISGGLAPALRAMLALTLWMFIRNYRFNLNSWQVWISCAAGLLISDPVLILSDSFWLSMLAVLMLLIWYRWFSLPRYLSRPVRWFWLRLLHLQLGMMLLMLPLQALLFNGVSLAALPANMIAIPVVSLLTLPLAGIALLLTPTGLSPVFWMLADKSVVLMVTVLEAQPASWFPVSDFFLWATIAWGGLLFFRAGFGRYFSGSGGAVLLSCLLWRYSSAGEQWRADMLDVGHGLAIVISQGKEAVIYDTGNRWQQGDTGQRIIIPWLQQRQLMPQEVIISHRHLDHYGGQGSISNRWPAIPLRTALARPADLSCFRGEQWQWKKLTFSVLWPPQSRVRGQNDDSCVIRVSDGKFSLLLTGDLERRAERELVRLEKEQLRSTFIQVPHHGSNTSSAPVLLRRVNGQLAMASLARYNNWKMPSPAVIKRYRDAGFRWLDTAVSGQISLRIYKDSYQVLEMREQISRRWYHQWFGVKAESR</sequence>
<dbReference type="PANTHER" id="PTHR30619:SF1">
    <property type="entry name" value="RECOMBINATION PROTEIN 2"/>
    <property type="match status" value="1"/>
</dbReference>
<dbReference type="NCBIfam" id="TIGR00360">
    <property type="entry name" value="ComEC_N-term"/>
    <property type="match status" value="1"/>
</dbReference>
<feature type="transmembrane region" description="Helical" evidence="6">
    <location>
        <begin position="443"/>
        <end position="464"/>
    </location>
</feature>